<keyword evidence="11 19" id="KW-1133">Transmembrane helix</keyword>
<dbReference type="Pfam" id="PF06750">
    <property type="entry name" value="A24_N_bact"/>
    <property type="match status" value="1"/>
</dbReference>
<protein>
    <recommendedName>
        <fullName evidence="16 18">Prepilin leader peptidase/N-methyltransferase</fullName>
        <ecNumber evidence="18">2.1.1.-</ecNumber>
        <ecNumber evidence="15 18">3.4.23.43</ecNumber>
    </recommendedName>
</protein>
<dbReference type="GO" id="GO:0004190">
    <property type="term" value="F:aspartic-type endopeptidase activity"/>
    <property type="evidence" value="ECO:0007669"/>
    <property type="project" value="UniProtKB-EC"/>
</dbReference>
<keyword evidence="23" id="KW-1185">Reference proteome</keyword>
<evidence type="ECO:0000256" key="8">
    <source>
        <dbReference type="ARBA" id="ARBA00022691"/>
    </source>
</evidence>
<evidence type="ECO:0000256" key="7">
    <source>
        <dbReference type="ARBA" id="ARBA00022679"/>
    </source>
</evidence>
<dbReference type="PATRIC" id="fig|345309.4.peg.2467"/>
<dbReference type="Gene3D" id="1.20.120.1220">
    <property type="match status" value="1"/>
</dbReference>
<feature type="domain" description="Prepilin type IV endopeptidase peptidase" evidence="20">
    <location>
        <begin position="131"/>
        <end position="243"/>
    </location>
</feature>
<dbReference type="InterPro" id="IPR000045">
    <property type="entry name" value="Prepilin_IV_endopep_pep"/>
</dbReference>
<evidence type="ECO:0000313" key="22">
    <source>
        <dbReference type="EMBL" id="KJV30917.1"/>
    </source>
</evidence>
<accession>A0A0F3KIT4</accession>
<dbReference type="InterPro" id="IPR010627">
    <property type="entry name" value="Prepilin_pept_A24_N"/>
</dbReference>
<dbReference type="GO" id="GO:0006465">
    <property type="term" value="P:signal peptide processing"/>
    <property type="evidence" value="ECO:0007669"/>
    <property type="project" value="TreeGrafter"/>
</dbReference>
<evidence type="ECO:0000256" key="13">
    <source>
        <dbReference type="ARBA" id="ARBA00023268"/>
    </source>
</evidence>
<keyword evidence="13 18" id="KW-0511">Multifunctional enzyme</keyword>
<sequence length="289" mass="31240">MPDLPLAAWTALAAALGLLVGSFLNVVILRVPARMQADWRRQAREVLELPEADEPRPPGIVVEGSHCPRCKHRLAARDNIPVLGWLMLRGRCRYCGEPISIQYPLVELLTGLASAAIVWRFGPTPGALAALVLTWFLVALSGIDARTQLLPDELNYPLLWIGLGLSLLPAWQPLPVSPAAAILAALIGYLSLWSVYQAFRLLTGKEGMGYGDFKLLAALGAWMGPVALLPIIMLSSLIGAIVGGSLMLFFKHQRDVPIPFGPYIAAAGWVWLVAGNDILGAYLRLTGVQ</sequence>
<evidence type="ECO:0000256" key="5">
    <source>
        <dbReference type="ARBA" id="ARBA00022603"/>
    </source>
</evidence>
<dbReference type="FunFam" id="1.20.120.1220:FF:000001">
    <property type="entry name" value="Type 4 prepilin-like proteins leader peptide-processing enzyme"/>
    <property type="match status" value="1"/>
</dbReference>
<proteinExistence type="inferred from homology"/>
<reference evidence="22 23" key="1">
    <citation type="submission" date="2015-03" db="EMBL/GenBank/DDBJ databases">
        <title>Draft genome sequence of Luteibacter yeojuensis strain SU11.</title>
        <authorList>
            <person name="Sulaiman J."/>
            <person name="Priya K."/>
            <person name="Chan K.-G."/>
        </authorList>
    </citation>
    <scope>NUCLEOTIDE SEQUENCE [LARGE SCALE GENOMIC DNA]</scope>
    <source>
        <strain evidence="22 23">SU11</strain>
    </source>
</reference>
<dbReference type="EC" id="3.4.23.43" evidence="15 18"/>
<comment type="caution">
    <text evidence="22">The sequence shown here is derived from an EMBL/GenBank/DDBJ whole genome shotgun (WGS) entry which is preliminary data.</text>
</comment>
<comment type="catalytic activity">
    <reaction evidence="14 18">
        <text>Typically cleaves a -Gly-|-Phe- bond to release an N-terminal, basic peptide of 5-8 residues from type IV prepilin, and then N-methylates the new N-terminal amino group, the methyl donor being S-adenosyl-L-methionine.</text>
        <dbReference type="EC" id="3.4.23.43"/>
    </reaction>
</comment>
<keyword evidence="4" id="KW-0997">Cell inner membrane</keyword>
<name>A0A0F3KIT4_9GAMM</name>
<dbReference type="PANTHER" id="PTHR30487">
    <property type="entry name" value="TYPE 4 PREPILIN-LIKE PROTEINS LEADER PEPTIDE-PROCESSING ENZYME"/>
    <property type="match status" value="1"/>
</dbReference>
<feature type="domain" description="Prepilin peptidase A24 N-terminal" evidence="21">
    <location>
        <begin position="16"/>
        <end position="121"/>
    </location>
</feature>
<comment type="similarity">
    <text evidence="2 17">Belongs to the peptidase A24 family.</text>
</comment>
<keyword evidence="9 18" id="KW-0812">Transmembrane</keyword>
<evidence type="ECO:0000256" key="11">
    <source>
        <dbReference type="ARBA" id="ARBA00022989"/>
    </source>
</evidence>
<keyword evidence="7 18" id="KW-0808">Transferase</keyword>
<evidence type="ECO:0000256" key="3">
    <source>
        <dbReference type="ARBA" id="ARBA00022475"/>
    </source>
</evidence>
<evidence type="ECO:0000259" key="21">
    <source>
        <dbReference type="Pfam" id="PF06750"/>
    </source>
</evidence>
<evidence type="ECO:0000256" key="16">
    <source>
        <dbReference type="ARBA" id="ARBA00071870"/>
    </source>
</evidence>
<gene>
    <name evidence="22" type="ORF">VI08_14320</name>
</gene>
<dbReference type="Proteomes" id="UP000033651">
    <property type="component" value="Unassembled WGS sequence"/>
</dbReference>
<dbReference type="EC" id="2.1.1.-" evidence="18"/>
<evidence type="ECO:0000256" key="14">
    <source>
        <dbReference type="ARBA" id="ARBA00050401"/>
    </source>
</evidence>
<evidence type="ECO:0000256" key="19">
    <source>
        <dbReference type="SAM" id="Phobius"/>
    </source>
</evidence>
<dbReference type="RefSeq" id="WP_045830282.1">
    <property type="nucleotide sequence ID" value="NZ_JZRB01000030.1"/>
</dbReference>
<keyword evidence="10 18" id="KW-0378">Hydrolase</keyword>
<dbReference type="PRINTS" id="PR00864">
    <property type="entry name" value="PREPILNPTASE"/>
</dbReference>
<feature type="transmembrane region" description="Helical" evidence="19">
    <location>
        <begin position="215"/>
        <end position="248"/>
    </location>
</feature>
<feature type="transmembrane region" description="Helical" evidence="19">
    <location>
        <begin position="101"/>
        <end position="121"/>
    </location>
</feature>
<organism evidence="22 23">
    <name type="scientific">Luteibacter yeojuensis</name>
    <dbReference type="NCBI Taxonomy" id="345309"/>
    <lineage>
        <taxon>Bacteria</taxon>
        <taxon>Pseudomonadati</taxon>
        <taxon>Pseudomonadota</taxon>
        <taxon>Gammaproteobacteria</taxon>
        <taxon>Lysobacterales</taxon>
        <taxon>Rhodanobacteraceae</taxon>
        <taxon>Luteibacter</taxon>
    </lineage>
</organism>
<dbReference type="PANTHER" id="PTHR30487:SF0">
    <property type="entry name" value="PREPILIN LEADER PEPTIDASE_N-METHYLTRANSFERASE-RELATED"/>
    <property type="match status" value="1"/>
</dbReference>
<comment type="subcellular location">
    <subcellularLocation>
        <location evidence="1">Cell inner membrane</location>
        <topology evidence="1">Multi-pass membrane protein</topology>
    </subcellularLocation>
    <subcellularLocation>
        <location evidence="18">Cell membrane</location>
        <topology evidence="18">Multi-pass membrane protein</topology>
    </subcellularLocation>
</comment>
<evidence type="ECO:0000256" key="4">
    <source>
        <dbReference type="ARBA" id="ARBA00022519"/>
    </source>
</evidence>
<evidence type="ECO:0000256" key="2">
    <source>
        <dbReference type="ARBA" id="ARBA00005801"/>
    </source>
</evidence>
<keyword evidence="6 18" id="KW-0645">Protease</keyword>
<evidence type="ECO:0000256" key="1">
    <source>
        <dbReference type="ARBA" id="ARBA00004429"/>
    </source>
</evidence>
<keyword evidence="3" id="KW-1003">Cell membrane</keyword>
<dbReference type="GO" id="GO:0005886">
    <property type="term" value="C:plasma membrane"/>
    <property type="evidence" value="ECO:0007669"/>
    <property type="project" value="UniProtKB-SubCell"/>
</dbReference>
<evidence type="ECO:0000313" key="23">
    <source>
        <dbReference type="Proteomes" id="UP000033651"/>
    </source>
</evidence>
<dbReference type="AlphaFoldDB" id="A0A0F3KIT4"/>
<evidence type="ECO:0000256" key="18">
    <source>
        <dbReference type="RuleBase" id="RU003794"/>
    </source>
</evidence>
<feature type="transmembrane region" description="Helical" evidence="19">
    <location>
        <begin position="127"/>
        <end position="145"/>
    </location>
</feature>
<dbReference type="EMBL" id="JZRB01000030">
    <property type="protein sequence ID" value="KJV30917.1"/>
    <property type="molecule type" value="Genomic_DNA"/>
</dbReference>
<dbReference type="Pfam" id="PF01478">
    <property type="entry name" value="Peptidase_A24"/>
    <property type="match status" value="1"/>
</dbReference>
<evidence type="ECO:0000256" key="12">
    <source>
        <dbReference type="ARBA" id="ARBA00023136"/>
    </source>
</evidence>
<dbReference type="InterPro" id="IPR014032">
    <property type="entry name" value="Peptidase_A24A_bac"/>
</dbReference>
<dbReference type="InterPro" id="IPR050882">
    <property type="entry name" value="Prepilin_peptidase/N-MTase"/>
</dbReference>
<evidence type="ECO:0000256" key="10">
    <source>
        <dbReference type="ARBA" id="ARBA00022801"/>
    </source>
</evidence>
<dbReference type="GO" id="GO:0032259">
    <property type="term" value="P:methylation"/>
    <property type="evidence" value="ECO:0007669"/>
    <property type="project" value="UniProtKB-KW"/>
</dbReference>
<feature type="transmembrane region" description="Helical" evidence="19">
    <location>
        <begin position="260"/>
        <end position="283"/>
    </location>
</feature>
<evidence type="ECO:0000256" key="17">
    <source>
        <dbReference type="RuleBase" id="RU003793"/>
    </source>
</evidence>
<keyword evidence="8" id="KW-0949">S-adenosyl-L-methionine</keyword>
<evidence type="ECO:0000256" key="15">
    <source>
        <dbReference type="ARBA" id="ARBA00067082"/>
    </source>
</evidence>
<keyword evidence="12 19" id="KW-0472">Membrane</keyword>
<evidence type="ECO:0000256" key="9">
    <source>
        <dbReference type="ARBA" id="ARBA00022692"/>
    </source>
</evidence>
<dbReference type="GO" id="GO:0008168">
    <property type="term" value="F:methyltransferase activity"/>
    <property type="evidence" value="ECO:0007669"/>
    <property type="project" value="UniProtKB-KW"/>
</dbReference>
<evidence type="ECO:0000256" key="6">
    <source>
        <dbReference type="ARBA" id="ARBA00022670"/>
    </source>
</evidence>
<dbReference type="MEROPS" id="A24.001"/>
<comment type="function">
    <text evidence="18">Plays an essential role in type IV pili and type II pseudopili formation by proteolytically removing the leader sequence from substrate proteins and subsequently monomethylating the alpha-amino group of the newly exposed N-terminal phenylalanine.</text>
</comment>
<feature type="transmembrane region" description="Helical" evidence="19">
    <location>
        <begin position="180"/>
        <end position="203"/>
    </location>
</feature>
<dbReference type="OrthoDB" id="9789291at2"/>
<feature type="transmembrane region" description="Helical" evidence="19">
    <location>
        <begin position="157"/>
        <end position="174"/>
    </location>
</feature>
<feature type="transmembrane region" description="Helical" evidence="19">
    <location>
        <begin position="6"/>
        <end position="31"/>
    </location>
</feature>
<keyword evidence="5 18" id="KW-0489">Methyltransferase</keyword>
<evidence type="ECO:0000259" key="20">
    <source>
        <dbReference type="Pfam" id="PF01478"/>
    </source>
</evidence>